<keyword evidence="5" id="KW-0238">DNA-binding</keyword>
<feature type="domain" description="Rad4 beta-hairpin" evidence="10">
    <location>
        <begin position="595"/>
        <end position="650"/>
    </location>
</feature>
<evidence type="ECO:0000256" key="7">
    <source>
        <dbReference type="ARBA" id="ARBA00023242"/>
    </source>
</evidence>
<dbReference type="SUPFAM" id="SSF54001">
    <property type="entry name" value="Cysteine proteinases"/>
    <property type="match status" value="1"/>
</dbReference>
<dbReference type="InterPro" id="IPR036985">
    <property type="entry name" value="Transglutaminase-like_sf"/>
</dbReference>
<dbReference type="GO" id="GO:0006281">
    <property type="term" value="P:DNA repair"/>
    <property type="evidence" value="ECO:0007669"/>
    <property type="project" value="UniProtKB-KW"/>
</dbReference>
<evidence type="ECO:0000256" key="5">
    <source>
        <dbReference type="ARBA" id="ARBA00023125"/>
    </source>
</evidence>
<reference evidence="12 13" key="1">
    <citation type="submission" date="2024-08" db="EMBL/GenBank/DDBJ databases">
        <title>Gnathostoma spinigerum genome.</title>
        <authorList>
            <person name="Gonzalez-Bertolin B."/>
            <person name="Monzon S."/>
            <person name="Zaballos A."/>
            <person name="Jimenez P."/>
            <person name="Dekumyoy P."/>
            <person name="Varona S."/>
            <person name="Cuesta I."/>
            <person name="Sumanam S."/>
            <person name="Adisakwattana P."/>
            <person name="Gasser R.B."/>
            <person name="Hernandez-Gonzalez A."/>
            <person name="Young N.D."/>
            <person name="Perteguer M.J."/>
        </authorList>
    </citation>
    <scope>NUCLEOTIDE SEQUENCE [LARGE SCALE GENOMIC DNA]</scope>
    <source>
        <strain evidence="12">AL3</strain>
        <tissue evidence="12">Liver</tissue>
    </source>
</reference>
<dbReference type="FunFam" id="3.30.70.2460:FF:000001">
    <property type="entry name" value="DNA repair protein Rad4 family"/>
    <property type="match status" value="1"/>
</dbReference>
<proteinExistence type="inferred from homology"/>
<dbReference type="Gene3D" id="2.20.20.110">
    <property type="entry name" value="Rad4, beta-hairpin domain BHD1"/>
    <property type="match status" value="1"/>
</dbReference>
<feature type="region of interest" description="Disordered" evidence="8">
    <location>
        <begin position="117"/>
        <end position="149"/>
    </location>
</feature>
<keyword evidence="7" id="KW-0539">Nucleus</keyword>
<evidence type="ECO:0000256" key="1">
    <source>
        <dbReference type="ARBA" id="ARBA00004123"/>
    </source>
</evidence>
<feature type="region of interest" description="Disordered" evidence="8">
    <location>
        <begin position="781"/>
        <end position="820"/>
    </location>
</feature>
<feature type="region of interest" description="Disordered" evidence="8">
    <location>
        <begin position="391"/>
        <end position="423"/>
    </location>
</feature>
<dbReference type="InterPro" id="IPR018328">
    <property type="entry name" value="Rad4_beta-hairpin_dom3"/>
</dbReference>
<accession>A0ABD6EFH3</accession>
<dbReference type="InterPro" id="IPR018327">
    <property type="entry name" value="BHD_2"/>
</dbReference>
<feature type="compositionally biased region" description="Basic residues" evidence="8">
    <location>
        <begin position="396"/>
        <end position="405"/>
    </location>
</feature>
<dbReference type="InterPro" id="IPR042488">
    <property type="entry name" value="Rad4_BHD3_sf"/>
</dbReference>
<dbReference type="Gene3D" id="3.30.70.2460">
    <property type="entry name" value="Rad4, beta-hairpin domain BHD3"/>
    <property type="match status" value="1"/>
</dbReference>
<comment type="caution">
    <text evidence="12">The sequence shown here is derived from an EMBL/GenBank/DDBJ whole genome shotgun (WGS) entry which is preliminary data.</text>
</comment>
<dbReference type="Proteomes" id="UP001608902">
    <property type="component" value="Unassembled WGS sequence"/>
</dbReference>
<evidence type="ECO:0000313" key="12">
    <source>
        <dbReference type="EMBL" id="MFH4975422.1"/>
    </source>
</evidence>
<organism evidence="12 13">
    <name type="scientific">Gnathostoma spinigerum</name>
    <dbReference type="NCBI Taxonomy" id="75299"/>
    <lineage>
        <taxon>Eukaryota</taxon>
        <taxon>Metazoa</taxon>
        <taxon>Ecdysozoa</taxon>
        <taxon>Nematoda</taxon>
        <taxon>Chromadorea</taxon>
        <taxon>Rhabditida</taxon>
        <taxon>Spirurina</taxon>
        <taxon>Gnathostomatomorpha</taxon>
        <taxon>Gnathostomatoidea</taxon>
        <taxon>Gnathostomatidae</taxon>
        <taxon>Gnathostoma</taxon>
    </lineage>
</organism>
<evidence type="ECO:0000256" key="8">
    <source>
        <dbReference type="SAM" id="MobiDB-lite"/>
    </source>
</evidence>
<keyword evidence="6" id="KW-0234">DNA repair</keyword>
<protein>
    <submittedName>
        <fullName evidence="12">Uncharacterized protein</fullName>
    </submittedName>
</protein>
<feature type="compositionally biased region" description="Basic and acidic residues" evidence="8">
    <location>
        <begin position="406"/>
        <end position="423"/>
    </location>
</feature>
<evidence type="ECO:0000313" key="13">
    <source>
        <dbReference type="Proteomes" id="UP001608902"/>
    </source>
</evidence>
<evidence type="ECO:0000256" key="4">
    <source>
        <dbReference type="ARBA" id="ARBA00022763"/>
    </source>
</evidence>
<evidence type="ECO:0000256" key="2">
    <source>
        <dbReference type="ARBA" id="ARBA00009525"/>
    </source>
</evidence>
<feature type="domain" description="Rad4 beta-hairpin" evidence="9">
    <location>
        <begin position="541"/>
        <end position="593"/>
    </location>
</feature>
<dbReference type="Gene3D" id="3.90.260.10">
    <property type="entry name" value="Transglutaminase-like"/>
    <property type="match status" value="1"/>
</dbReference>
<dbReference type="FunFam" id="2.20.20.110:FF:000001">
    <property type="entry name" value="DNA repair protein complementing XP-C cells"/>
    <property type="match status" value="1"/>
</dbReference>
<dbReference type="Pfam" id="PF10405">
    <property type="entry name" value="BHD_3"/>
    <property type="match status" value="1"/>
</dbReference>
<dbReference type="InterPro" id="IPR004583">
    <property type="entry name" value="DNA_repair_Rad4"/>
</dbReference>
<sequence length="820" mass="94581">MGRRRAAPTQSAKRPTKRKIESNTELIEKAAKSEETHNDDNGSEKPVKKRRSLRNKNYGDSNDRDNKENIVSTRSPKNDSGMSAGCSGGVNGKEQRRTCKKNKIPCSQRVKKFTKKGKDLSCTSNEERKKKEEEVKLQNDADSSSESEDEWEELEEVCHLNEILGSDNNSITVTVEDESEKDASAESKWAKCLRLEVNKHLREKQINCHKVHLLCYLAHLRSLVQSLVYAEALPSMCLSLIPDGYVSSAQYKFDMSLAERFLSWFSSAFVVSNKCRLYSNEASTRERVERLEELISSKEYETDRDQASILFLCLLSLGQSVRICLSVHPVPLKLSINSLYDFGGTNMNEIESKIVECARVLAKVEEEGSECRAKKAARRGLGHIINSIKHSDVKQKCKTKPPLSKRPKEKEGRISSRKESSIIKKDCDPKQAKQIRNYWVEYWDLSDERWICLDPLTKAVDDPTVFEANVEGTMDYVLAIDNEFGIRDITGRYSSKFMTQEMKKSRIDDRWWNATLSLQMFRPKKMTRYRMETVDIHNLLFSKPMPTLISEYKNHPLYVLKKDLLKFEAIYPEDQEPLGQIRGQDIYPRSSVHTLQGSLNWLKVARSVKEGEKPYKVVKARPNIRVPEEEREPRTLDLYGYWQTKKYDPPKVVDGKIPRNEYGNIYMYKPCMVPKGCVHVRLDGLASVARDLNIEFVPAVVGWDFHKSGNHPLLEGGVCLKKDEEKLRKTWWKIHQEKLIKAAKRRRARAIKNWRRLARGVIRLRKLRERFPMMDTRKIESDEKLEGHVEEGREGTPAPDDSATAWPAIRFDLNVPEKED</sequence>
<dbReference type="AlphaFoldDB" id="A0ABD6EFH3"/>
<dbReference type="SMART" id="SM01030">
    <property type="entry name" value="BHD_1"/>
    <property type="match status" value="1"/>
</dbReference>
<evidence type="ECO:0000256" key="6">
    <source>
        <dbReference type="ARBA" id="ARBA00023204"/>
    </source>
</evidence>
<dbReference type="PANTHER" id="PTHR12135:SF0">
    <property type="entry name" value="DNA REPAIR PROTEIN COMPLEMENTING XP-C CELLS"/>
    <property type="match status" value="1"/>
</dbReference>
<evidence type="ECO:0000259" key="10">
    <source>
        <dbReference type="SMART" id="SM01031"/>
    </source>
</evidence>
<feature type="compositionally biased region" description="Polar residues" evidence="8">
    <location>
        <begin position="69"/>
        <end position="81"/>
    </location>
</feature>
<dbReference type="InterPro" id="IPR038765">
    <property type="entry name" value="Papain-like_cys_pep_sf"/>
</dbReference>
<keyword evidence="3" id="KW-0597">Phosphoprotein</keyword>
<dbReference type="EMBL" id="JBGFUD010000896">
    <property type="protein sequence ID" value="MFH4975422.1"/>
    <property type="molecule type" value="Genomic_DNA"/>
</dbReference>
<comment type="subcellular location">
    <subcellularLocation>
        <location evidence="1">Nucleus</location>
    </subcellularLocation>
</comment>
<keyword evidence="4" id="KW-0227">DNA damage</keyword>
<dbReference type="InterPro" id="IPR018326">
    <property type="entry name" value="Rad4_beta-hairpin_dom1"/>
</dbReference>
<feature type="domain" description="Rad4 beta-hairpin" evidence="11">
    <location>
        <begin position="657"/>
        <end position="731"/>
    </location>
</feature>
<feature type="compositionally biased region" description="Basic and acidic residues" evidence="8">
    <location>
        <begin position="18"/>
        <end position="46"/>
    </location>
</feature>
<dbReference type="Pfam" id="PF03835">
    <property type="entry name" value="Rad4"/>
    <property type="match status" value="1"/>
</dbReference>
<dbReference type="SMART" id="SM01031">
    <property type="entry name" value="BHD_2"/>
    <property type="match status" value="1"/>
</dbReference>
<comment type="similarity">
    <text evidence="2">Belongs to the XPC family.</text>
</comment>
<evidence type="ECO:0000256" key="3">
    <source>
        <dbReference type="ARBA" id="ARBA00022553"/>
    </source>
</evidence>
<dbReference type="InterPro" id="IPR018325">
    <property type="entry name" value="Rad4/PNGase_transGLS-fold"/>
</dbReference>
<name>A0ABD6EFH3_9BILA</name>
<feature type="compositionally biased region" description="Basic and acidic residues" evidence="8">
    <location>
        <begin position="125"/>
        <end position="139"/>
    </location>
</feature>
<dbReference type="GO" id="GO:0005634">
    <property type="term" value="C:nucleus"/>
    <property type="evidence" value="ECO:0007669"/>
    <property type="project" value="UniProtKB-SubCell"/>
</dbReference>
<dbReference type="Pfam" id="PF10403">
    <property type="entry name" value="BHD_1"/>
    <property type="match status" value="1"/>
</dbReference>
<feature type="region of interest" description="Disordered" evidence="8">
    <location>
        <begin position="1"/>
        <end position="101"/>
    </location>
</feature>
<keyword evidence="13" id="KW-1185">Reference proteome</keyword>
<dbReference type="PANTHER" id="PTHR12135">
    <property type="entry name" value="DNA REPAIR PROTEIN XP-C / RAD4"/>
    <property type="match status" value="1"/>
</dbReference>
<dbReference type="GO" id="GO:0003677">
    <property type="term" value="F:DNA binding"/>
    <property type="evidence" value="ECO:0007669"/>
    <property type="project" value="UniProtKB-KW"/>
</dbReference>
<evidence type="ECO:0000259" key="9">
    <source>
        <dbReference type="SMART" id="SM01030"/>
    </source>
</evidence>
<dbReference type="Pfam" id="PF10404">
    <property type="entry name" value="BHD_2"/>
    <property type="match status" value="1"/>
</dbReference>
<gene>
    <name evidence="12" type="ORF">AB6A40_002131</name>
</gene>
<feature type="compositionally biased region" description="Basic and acidic residues" evidence="8">
    <location>
        <begin position="781"/>
        <end position="794"/>
    </location>
</feature>
<evidence type="ECO:0000259" key="11">
    <source>
        <dbReference type="SMART" id="SM01032"/>
    </source>
</evidence>
<dbReference type="SMART" id="SM01032">
    <property type="entry name" value="BHD_3"/>
    <property type="match status" value="1"/>
</dbReference>